<reference evidence="1" key="1">
    <citation type="submission" date="2022-05" db="EMBL/GenBank/DDBJ databases">
        <title>Corynebacterium sp. TA-R-1 sp. nov., isolated from human feces.</title>
        <authorList>
            <person name="Shamsuzzaman M."/>
            <person name="Dahal R.H."/>
        </authorList>
    </citation>
    <scope>NUCLEOTIDE SEQUENCE</scope>
    <source>
        <strain evidence="1">TA-R-1</strain>
    </source>
</reference>
<keyword evidence="2" id="KW-1185">Reference proteome</keyword>
<sequence>MQPAKLAAAVFGAALVVGGVYAVGLNTNAHPSVLQGDTLGPQPGETAYDYAARAQASLRDAGSERAFALVSFAEPRNPAHAAAAVTAAPRVGALVLADAPSKAIPEPAPGENRADVFAREADRMVAVGEENGVALDADAIVAVVVHAPGDVLREIARAPDVAAVEVLPPDAVWGAFGITPIR</sequence>
<evidence type="ECO:0000313" key="2">
    <source>
        <dbReference type="Proteomes" id="UP001204000"/>
    </source>
</evidence>
<organism evidence="1 2">
    <name type="scientific">Corynebacterium stercoris</name>
    <dbReference type="NCBI Taxonomy" id="2943490"/>
    <lineage>
        <taxon>Bacteria</taxon>
        <taxon>Bacillati</taxon>
        <taxon>Actinomycetota</taxon>
        <taxon>Actinomycetes</taxon>
        <taxon>Mycobacteriales</taxon>
        <taxon>Corynebacteriaceae</taxon>
        <taxon>Corynebacterium</taxon>
    </lineage>
</organism>
<dbReference type="RefSeq" id="WP_253575368.1">
    <property type="nucleotide sequence ID" value="NZ_JAMFTQ010000001.1"/>
</dbReference>
<dbReference type="EMBL" id="JAMFTQ010000001">
    <property type="protein sequence ID" value="MCP1386698.1"/>
    <property type="molecule type" value="Genomic_DNA"/>
</dbReference>
<proteinExistence type="predicted"/>
<comment type="caution">
    <text evidence="1">The sequence shown here is derived from an EMBL/GenBank/DDBJ whole genome shotgun (WGS) entry which is preliminary data.</text>
</comment>
<name>A0ABT1G0Y8_9CORY</name>
<dbReference type="Proteomes" id="UP001204000">
    <property type="component" value="Unassembled WGS sequence"/>
</dbReference>
<gene>
    <name evidence="1" type="ORF">M5J20_00585</name>
</gene>
<protein>
    <recommendedName>
        <fullName evidence="3">Secreted protein</fullName>
    </recommendedName>
</protein>
<evidence type="ECO:0000313" key="1">
    <source>
        <dbReference type="EMBL" id="MCP1386698.1"/>
    </source>
</evidence>
<accession>A0ABT1G0Y8</accession>
<evidence type="ECO:0008006" key="3">
    <source>
        <dbReference type="Google" id="ProtNLM"/>
    </source>
</evidence>